<proteinExistence type="predicted"/>
<keyword evidence="1" id="KW-0812">Transmembrane</keyword>
<protein>
    <submittedName>
        <fullName evidence="3">Uncharacterized protein</fullName>
    </submittedName>
</protein>
<dbReference type="AlphaFoldDB" id="A0A8S2I188"/>
<accession>A0A8S2I188</accession>
<reference evidence="3" key="1">
    <citation type="submission" date="2021-02" db="EMBL/GenBank/DDBJ databases">
        <authorList>
            <person name="Nowell W R."/>
        </authorList>
    </citation>
    <scope>NUCLEOTIDE SEQUENCE</scope>
</reference>
<evidence type="ECO:0000313" key="3">
    <source>
        <dbReference type="EMBL" id="CAF3687382.1"/>
    </source>
</evidence>
<dbReference type="Proteomes" id="UP000677228">
    <property type="component" value="Unassembled WGS sequence"/>
</dbReference>
<keyword evidence="1" id="KW-0472">Membrane</keyword>
<evidence type="ECO:0000313" key="4">
    <source>
        <dbReference type="Proteomes" id="UP000682733"/>
    </source>
</evidence>
<keyword evidence="1" id="KW-1133">Transmembrane helix</keyword>
<comment type="caution">
    <text evidence="3">The sequence shown here is derived from an EMBL/GenBank/DDBJ whole genome shotgun (WGS) entry which is preliminary data.</text>
</comment>
<name>A0A8S2I188_9BILA</name>
<gene>
    <name evidence="2" type="ORF">OVA965_LOCUS9963</name>
    <name evidence="3" type="ORF">TMI583_LOCUS9961</name>
</gene>
<evidence type="ECO:0000256" key="1">
    <source>
        <dbReference type="SAM" id="Phobius"/>
    </source>
</evidence>
<dbReference type="EMBL" id="CAJOBA010003606">
    <property type="protein sequence ID" value="CAF3687382.1"/>
    <property type="molecule type" value="Genomic_DNA"/>
</dbReference>
<feature type="transmembrane region" description="Helical" evidence="1">
    <location>
        <begin position="32"/>
        <end position="58"/>
    </location>
</feature>
<organism evidence="3 4">
    <name type="scientific">Didymodactylos carnosus</name>
    <dbReference type="NCBI Taxonomy" id="1234261"/>
    <lineage>
        <taxon>Eukaryota</taxon>
        <taxon>Metazoa</taxon>
        <taxon>Spiralia</taxon>
        <taxon>Gnathifera</taxon>
        <taxon>Rotifera</taxon>
        <taxon>Eurotatoria</taxon>
        <taxon>Bdelloidea</taxon>
        <taxon>Philodinida</taxon>
        <taxon>Philodinidae</taxon>
        <taxon>Didymodactylos</taxon>
    </lineage>
</organism>
<evidence type="ECO:0000313" key="2">
    <source>
        <dbReference type="EMBL" id="CAF0907765.1"/>
    </source>
</evidence>
<dbReference type="Proteomes" id="UP000682733">
    <property type="component" value="Unassembled WGS sequence"/>
</dbReference>
<dbReference type="EMBL" id="CAJNOK010003604">
    <property type="protein sequence ID" value="CAF0907765.1"/>
    <property type="molecule type" value="Genomic_DNA"/>
</dbReference>
<sequence length="199" mass="22114">MYHQSPPAEAAPAVLTSSIAIKNRRWFSAVPLIAVCCLGILGLLLAATIILALIPVYLPKRGGGRVAVQSSSQFFLVYTIINDQRKRETQKKSEYFDHSKTSSTSQEKQKTAVQLSYTYNFQSNQAKIVVDKLVFLSSFVIPFHLGYEPLCASKSCQQDLKEKCQQRFNAGLGTQILFTFTDDNGRLFTFKAALSSACK</sequence>